<feature type="compositionally biased region" description="Low complexity" evidence="1">
    <location>
        <begin position="35"/>
        <end position="58"/>
    </location>
</feature>
<feature type="transmembrane region" description="Helical" evidence="2">
    <location>
        <begin position="209"/>
        <end position="229"/>
    </location>
</feature>
<dbReference type="Proteomes" id="UP000823749">
    <property type="component" value="Chromosome 6"/>
</dbReference>
<reference evidence="3 4" key="1">
    <citation type="submission" date="2020-08" db="EMBL/GenBank/DDBJ databases">
        <title>Plant Genome Project.</title>
        <authorList>
            <person name="Zhang R.-G."/>
        </authorList>
    </citation>
    <scope>NUCLEOTIDE SEQUENCE [LARGE SCALE GENOMIC DNA]</scope>
    <source>
        <strain evidence="3">WSP0</strain>
        <tissue evidence="3">Leaf</tissue>
    </source>
</reference>
<feature type="region of interest" description="Disordered" evidence="1">
    <location>
        <begin position="174"/>
        <end position="204"/>
    </location>
</feature>
<accession>A0AAV6K0R3</accession>
<evidence type="ECO:0000256" key="1">
    <source>
        <dbReference type="SAM" id="MobiDB-lite"/>
    </source>
</evidence>
<organism evidence="3 4">
    <name type="scientific">Rhododendron griersonianum</name>
    <dbReference type="NCBI Taxonomy" id="479676"/>
    <lineage>
        <taxon>Eukaryota</taxon>
        <taxon>Viridiplantae</taxon>
        <taxon>Streptophyta</taxon>
        <taxon>Embryophyta</taxon>
        <taxon>Tracheophyta</taxon>
        <taxon>Spermatophyta</taxon>
        <taxon>Magnoliopsida</taxon>
        <taxon>eudicotyledons</taxon>
        <taxon>Gunneridae</taxon>
        <taxon>Pentapetalae</taxon>
        <taxon>asterids</taxon>
        <taxon>Ericales</taxon>
        <taxon>Ericaceae</taxon>
        <taxon>Ericoideae</taxon>
        <taxon>Rhodoreae</taxon>
        <taxon>Rhododendron</taxon>
    </lineage>
</organism>
<gene>
    <name evidence="3" type="ORF">RHGRI_018246</name>
</gene>
<feature type="region of interest" description="Disordered" evidence="1">
    <location>
        <begin position="1"/>
        <end position="20"/>
    </location>
</feature>
<feature type="transmembrane region" description="Helical" evidence="2">
    <location>
        <begin position="281"/>
        <end position="301"/>
    </location>
</feature>
<keyword evidence="2" id="KW-0812">Transmembrane</keyword>
<sequence length="304" mass="32920">MNPIMPKAEEGLVTSNGAEGLPSHVSISVVELLASSSASRDHGSASASSSPSDELSASGTACSRPQPTTTTVSGSNTTTSTTSGSAARPAPNTSIVPIRRHAEIQRKEPQDCNNSVIQREGQDPNDAQDRNNAEIQREGLQDRNDTQDSNDAEIQMEGQQEHNDAKIQREGLRSRHGVLNPQRAGPQDRNNAGIQREGPQDRNNADDGLFKLGEIFMGLSFQLGMALMIVQVQSKQGDSSTNLSSLSSILFNTVGATTFFCFVFTMLGWLLREHHLEKAKFCTWIGIWSGVLVFFLMISIFTTA</sequence>
<feature type="compositionally biased region" description="Basic and acidic residues" evidence="1">
    <location>
        <begin position="100"/>
        <end position="110"/>
    </location>
</feature>
<protein>
    <submittedName>
        <fullName evidence="3">Uncharacterized protein</fullName>
    </submittedName>
</protein>
<keyword evidence="2" id="KW-1133">Transmembrane helix</keyword>
<feature type="compositionally biased region" description="Low complexity" evidence="1">
    <location>
        <begin position="68"/>
        <end position="85"/>
    </location>
</feature>
<evidence type="ECO:0000256" key="2">
    <source>
        <dbReference type="SAM" id="Phobius"/>
    </source>
</evidence>
<keyword evidence="2" id="KW-0472">Membrane</keyword>
<dbReference type="AlphaFoldDB" id="A0AAV6K0R3"/>
<proteinExistence type="predicted"/>
<evidence type="ECO:0000313" key="3">
    <source>
        <dbReference type="EMBL" id="KAG5546009.1"/>
    </source>
</evidence>
<dbReference type="EMBL" id="JACTNZ010000006">
    <property type="protein sequence ID" value="KAG5546009.1"/>
    <property type="molecule type" value="Genomic_DNA"/>
</dbReference>
<evidence type="ECO:0000313" key="4">
    <source>
        <dbReference type="Proteomes" id="UP000823749"/>
    </source>
</evidence>
<name>A0AAV6K0R3_9ERIC</name>
<keyword evidence="4" id="KW-1185">Reference proteome</keyword>
<feature type="region of interest" description="Disordered" evidence="1">
    <location>
        <begin position="35"/>
        <end position="129"/>
    </location>
</feature>
<feature type="transmembrane region" description="Helical" evidence="2">
    <location>
        <begin position="249"/>
        <end position="269"/>
    </location>
</feature>
<comment type="caution">
    <text evidence="3">The sequence shown here is derived from an EMBL/GenBank/DDBJ whole genome shotgun (WGS) entry which is preliminary data.</text>
</comment>